<dbReference type="Proteomes" id="UP000590647">
    <property type="component" value="Unassembled WGS sequence"/>
</dbReference>
<feature type="region of interest" description="Disordered" evidence="1">
    <location>
        <begin position="1"/>
        <end position="84"/>
    </location>
</feature>
<evidence type="ECO:0000313" key="2">
    <source>
        <dbReference type="EMBL" id="MBB5792167.1"/>
    </source>
</evidence>
<dbReference type="AlphaFoldDB" id="A0A7W9GY13"/>
<evidence type="ECO:0000313" key="3">
    <source>
        <dbReference type="Proteomes" id="UP000590647"/>
    </source>
</evidence>
<protein>
    <submittedName>
        <fullName evidence="2">Uncharacterized protein</fullName>
    </submittedName>
</protein>
<reference evidence="2 3" key="1">
    <citation type="submission" date="2020-08" db="EMBL/GenBank/DDBJ databases">
        <title>Sequencing the genomes of 1000 actinobacteria strains.</title>
        <authorList>
            <person name="Klenk H.-P."/>
        </authorList>
    </citation>
    <scope>NUCLEOTIDE SEQUENCE [LARGE SCALE GENOMIC DNA]</scope>
    <source>
        <strain evidence="2 3">DSM 40084</strain>
    </source>
</reference>
<dbReference type="EMBL" id="JACHNE010000001">
    <property type="protein sequence ID" value="MBB5792167.1"/>
    <property type="molecule type" value="Genomic_DNA"/>
</dbReference>
<sequence length="113" mass="11924">MWSMSRPEAASPTPGRSTTASDRPSDDSQRRQSRVRRPRSSGPRRGHCSRRTGGRRRSSGGRRPGRSLPRTPSAGAGGRCFGQGSVCAAWMGGARVEGQASEGGGGPGRTVRF</sequence>
<accession>A0A7W9GY13</accession>
<keyword evidence="3" id="KW-1185">Reference proteome</keyword>
<feature type="compositionally biased region" description="Basic residues" evidence="1">
    <location>
        <begin position="31"/>
        <end position="65"/>
    </location>
</feature>
<evidence type="ECO:0000256" key="1">
    <source>
        <dbReference type="SAM" id="MobiDB-lite"/>
    </source>
</evidence>
<organism evidence="2 3">
    <name type="scientific">Streptomyces caelestis</name>
    <dbReference type="NCBI Taxonomy" id="36816"/>
    <lineage>
        <taxon>Bacteria</taxon>
        <taxon>Bacillati</taxon>
        <taxon>Actinomycetota</taxon>
        <taxon>Actinomycetes</taxon>
        <taxon>Kitasatosporales</taxon>
        <taxon>Streptomycetaceae</taxon>
        <taxon>Streptomyces</taxon>
    </lineage>
</organism>
<name>A0A7W9GY13_9ACTN</name>
<comment type="caution">
    <text evidence="2">The sequence shown here is derived from an EMBL/GenBank/DDBJ whole genome shotgun (WGS) entry which is preliminary data.</text>
</comment>
<gene>
    <name evidence="2" type="ORF">HDA41_000131</name>
</gene>
<proteinExistence type="predicted"/>